<dbReference type="SUPFAM" id="SSF52172">
    <property type="entry name" value="CheY-like"/>
    <property type="match status" value="1"/>
</dbReference>
<keyword evidence="9" id="KW-0067">ATP-binding</keyword>
<dbReference type="PANTHER" id="PTHR45339:SF1">
    <property type="entry name" value="HYBRID SIGNAL TRANSDUCTION HISTIDINE KINASE J"/>
    <property type="match status" value="1"/>
</dbReference>
<dbReference type="InterPro" id="IPR003661">
    <property type="entry name" value="HisK_dim/P_dom"/>
</dbReference>
<dbReference type="Gene3D" id="3.30.565.10">
    <property type="entry name" value="Histidine kinase-like ATPase, C-terminal domain"/>
    <property type="match status" value="1"/>
</dbReference>
<organism evidence="18 19">
    <name type="scientific">Agitococcus lubricus</name>
    <dbReference type="NCBI Taxonomy" id="1077255"/>
    <lineage>
        <taxon>Bacteria</taxon>
        <taxon>Pseudomonadati</taxon>
        <taxon>Pseudomonadota</taxon>
        <taxon>Gammaproteobacteria</taxon>
        <taxon>Moraxellales</taxon>
        <taxon>Moraxellaceae</taxon>
        <taxon>Agitococcus</taxon>
    </lineage>
</organism>
<dbReference type="GO" id="GO:0016020">
    <property type="term" value="C:membrane"/>
    <property type="evidence" value="ECO:0007669"/>
    <property type="project" value="UniProtKB-SubCell"/>
</dbReference>
<dbReference type="InterPro" id="IPR029095">
    <property type="entry name" value="NarX-like_N"/>
</dbReference>
<dbReference type="Pfam" id="PF00512">
    <property type="entry name" value="HisKA"/>
    <property type="match status" value="1"/>
</dbReference>
<evidence type="ECO:0000256" key="11">
    <source>
        <dbReference type="ARBA" id="ARBA00023012"/>
    </source>
</evidence>
<evidence type="ECO:0000256" key="4">
    <source>
        <dbReference type="ARBA" id="ARBA00022553"/>
    </source>
</evidence>
<dbReference type="AlphaFoldDB" id="A0A2T5J046"/>
<keyword evidence="14" id="KW-0175">Coiled coil</keyword>
<dbReference type="CDD" id="cd00082">
    <property type="entry name" value="HisKA"/>
    <property type="match status" value="1"/>
</dbReference>
<dbReference type="InterPro" id="IPR001789">
    <property type="entry name" value="Sig_transdc_resp-reg_receiver"/>
</dbReference>
<dbReference type="PANTHER" id="PTHR45339">
    <property type="entry name" value="HYBRID SIGNAL TRANSDUCTION HISTIDINE KINASE J"/>
    <property type="match status" value="1"/>
</dbReference>
<comment type="subcellular location">
    <subcellularLocation>
        <location evidence="2">Membrane</location>
        <topology evidence="2">Multi-pass membrane protein</topology>
    </subcellularLocation>
</comment>
<dbReference type="Gene3D" id="3.40.50.2300">
    <property type="match status" value="1"/>
</dbReference>
<dbReference type="PRINTS" id="PR00344">
    <property type="entry name" value="BCTRLSENSOR"/>
</dbReference>
<evidence type="ECO:0000256" key="10">
    <source>
        <dbReference type="ARBA" id="ARBA00022989"/>
    </source>
</evidence>
<dbReference type="SMART" id="SM00387">
    <property type="entry name" value="HATPase_c"/>
    <property type="match status" value="1"/>
</dbReference>
<dbReference type="InterPro" id="IPR036890">
    <property type="entry name" value="HATPase_C_sf"/>
</dbReference>
<dbReference type="SMART" id="SM00388">
    <property type="entry name" value="HisKA"/>
    <property type="match status" value="1"/>
</dbReference>
<evidence type="ECO:0000256" key="1">
    <source>
        <dbReference type="ARBA" id="ARBA00000085"/>
    </source>
</evidence>
<feature type="coiled-coil region" evidence="14">
    <location>
        <begin position="220"/>
        <end position="250"/>
    </location>
</feature>
<keyword evidence="5" id="KW-0808">Transferase</keyword>
<dbReference type="Proteomes" id="UP000244223">
    <property type="component" value="Unassembled WGS sequence"/>
</dbReference>
<evidence type="ECO:0000256" key="3">
    <source>
        <dbReference type="ARBA" id="ARBA00012438"/>
    </source>
</evidence>
<feature type="domain" description="Histidine kinase" evidence="16">
    <location>
        <begin position="257"/>
        <end position="483"/>
    </location>
</feature>
<evidence type="ECO:0000256" key="14">
    <source>
        <dbReference type="SAM" id="Coils"/>
    </source>
</evidence>
<keyword evidence="4 13" id="KW-0597">Phosphoprotein</keyword>
<keyword evidence="6 15" id="KW-0812">Transmembrane</keyword>
<keyword evidence="8 18" id="KW-0418">Kinase</keyword>
<dbReference type="GO" id="GO:0005524">
    <property type="term" value="F:ATP binding"/>
    <property type="evidence" value="ECO:0007669"/>
    <property type="project" value="UniProtKB-KW"/>
</dbReference>
<comment type="caution">
    <text evidence="18">The sequence shown here is derived from an EMBL/GenBank/DDBJ whole genome shotgun (WGS) entry which is preliminary data.</text>
</comment>
<dbReference type="InterPro" id="IPR036097">
    <property type="entry name" value="HisK_dim/P_sf"/>
</dbReference>
<dbReference type="Pfam" id="PF00072">
    <property type="entry name" value="Response_reg"/>
    <property type="match status" value="1"/>
</dbReference>
<feature type="modified residue" description="4-aspartylphosphate" evidence="13">
    <location>
        <position position="561"/>
    </location>
</feature>
<evidence type="ECO:0000259" key="16">
    <source>
        <dbReference type="PROSITE" id="PS50109"/>
    </source>
</evidence>
<evidence type="ECO:0000256" key="7">
    <source>
        <dbReference type="ARBA" id="ARBA00022741"/>
    </source>
</evidence>
<accession>A0A2T5J046</accession>
<dbReference type="EMBL" id="QAON01000006">
    <property type="protein sequence ID" value="PTQ89604.1"/>
    <property type="molecule type" value="Genomic_DNA"/>
</dbReference>
<dbReference type="Pfam" id="PF02518">
    <property type="entry name" value="HATPase_c"/>
    <property type="match status" value="1"/>
</dbReference>
<dbReference type="InterPro" id="IPR011006">
    <property type="entry name" value="CheY-like_superfamily"/>
</dbReference>
<dbReference type="SMART" id="SM00448">
    <property type="entry name" value="REC"/>
    <property type="match status" value="1"/>
</dbReference>
<evidence type="ECO:0000256" key="8">
    <source>
        <dbReference type="ARBA" id="ARBA00022777"/>
    </source>
</evidence>
<dbReference type="InterPro" id="IPR004358">
    <property type="entry name" value="Sig_transdc_His_kin-like_C"/>
</dbReference>
<evidence type="ECO:0000313" key="19">
    <source>
        <dbReference type="Proteomes" id="UP000244223"/>
    </source>
</evidence>
<evidence type="ECO:0000256" key="12">
    <source>
        <dbReference type="ARBA" id="ARBA00023136"/>
    </source>
</evidence>
<comment type="catalytic activity">
    <reaction evidence="1">
        <text>ATP + protein L-histidine = ADP + protein N-phospho-L-histidine.</text>
        <dbReference type="EC" id="2.7.13.3"/>
    </reaction>
</comment>
<dbReference type="GO" id="GO:0000155">
    <property type="term" value="F:phosphorelay sensor kinase activity"/>
    <property type="evidence" value="ECO:0007669"/>
    <property type="project" value="InterPro"/>
</dbReference>
<gene>
    <name evidence="18" type="ORF">C8N29_106135</name>
</gene>
<dbReference type="SUPFAM" id="SSF47384">
    <property type="entry name" value="Homodimeric domain of signal transducing histidine kinase"/>
    <property type="match status" value="1"/>
</dbReference>
<reference evidence="18 19" key="1">
    <citation type="submission" date="2018-04" db="EMBL/GenBank/DDBJ databases">
        <title>Genomic Encyclopedia of Archaeal and Bacterial Type Strains, Phase II (KMG-II): from individual species to whole genera.</title>
        <authorList>
            <person name="Goeker M."/>
        </authorList>
    </citation>
    <scope>NUCLEOTIDE SEQUENCE [LARGE SCALE GENOMIC DNA]</scope>
    <source>
        <strain evidence="18 19">DSM 5822</strain>
    </source>
</reference>
<evidence type="ECO:0000256" key="6">
    <source>
        <dbReference type="ARBA" id="ARBA00022692"/>
    </source>
</evidence>
<dbReference type="InterPro" id="IPR005467">
    <property type="entry name" value="His_kinase_dom"/>
</dbReference>
<evidence type="ECO:0000256" key="13">
    <source>
        <dbReference type="PROSITE-ProRule" id="PRU00169"/>
    </source>
</evidence>
<dbReference type="RefSeq" id="WP_107865559.1">
    <property type="nucleotide sequence ID" value="NZ_QAON01000006.1"/>
</dbReference>
<dbReference type="OrthoDB" id="3436at2"/>
<protein>
    <recommendedName>
        <fullName evidence="3">histidine kinase</fullName>
        <ecNumber evidence="3">2.7.13.3</ecNumber>
    </recommendedName>
</protein>
<evidence type="ECO:0000256" key="9">
    <source>
        <dbReference type="ARBA" id="ARBA00022840"/>
    </source>
</evidence>
<dbReference type="PROSITE" id="PS50109">
    <property type="entry name" value="HIS_KIN"/>
    <property type="match status" value="1"/>
</dbReference>
<dbReference type="CDD" id="cd16922">
    <property type="entry name" value="HATPase_EvgS-ArcB-TorS-like"/>
    <property type="match status" value="1"/>
</dbReference>
<dbReference type="FunFam" id="1.10.287.130:FF:000004">
    <property type="entry name" value="Ethylene receptor 1"/>
    <property type="match status" value="1"/>
</dbReference>
<proteinExistence type="predicted"/>
<keyword evidence="7" id="KW-0547">Nucleotide-binding</keyword>
<evidence type="ECO:0000313" key="18">
    <source>
        <dbReference type="EMBL" id="PTQ89604.1"/>
    </source>
</evidence>
<evidence type="ECO:0000256" key="2">
    <source>
        <dbReference type="ARBA" id="ARBA00004141"/>
    </source>
</evidence>
<dbReference type="InterPro" id="IPR003594">
    <property type="entry name" value="HATPase_dom"/>
</dbReference>
<dbReference type="EC" id="2.7.13.3" evidence="3"/>
<dbReference type="PROSITE" id="PS50110">
    <property type="entry name" value="RESPONSE_REGULATORY"/>
    <property type="match status" value="1"/>
</dbReference>
<dbReference type="Gene3D" id="1.10.287.130">
    <property type="match status" value="1"/>
</dbReference>
<sequence>MALIKPTNNAESMYRSVLLAAAFFLLLDLTVLVLNFSLASQLASSAQQINLVGRQRMLCQRIAKDLLNLQLNPTPLAMEQLWPSLQDSQQLFDSTLNALMVGGGVTNGDGKRVTLAPIQGAQAQQLLKQTQHLWQPLASTLTLAAQHKDNPVLLAQAFRLSQQHNLSLLLLMNELTSQVETASYQRVKFIRMLQTGAIILAILNFAFILRYLLLRTKGYAERLEQSLSELADKNKQLELAKQAAEGANTARAQFMANISHEIRTPLNGMIGTLELLGQQVQPLKERELVAVAHQSAHSLLALLNDVLDFSKIDAGRLHLEKIPFDMPAMLTETIAVLAPIAKAKNVKLDFQMDSRLPKKVIGDPLRIKQILLNLVSNGIKFSAGHSQEQATVTLRVVVDVLNVNDVSVLFVVADNGIGIEPEALGRIFQPFRQAENSITRRYGGTGLGLAICQELVALMGGCLQVKSVVNQGSEFSCLLKLAYISSVELVSTNPLASRQAPNLSPTQATDKLILVAEDNPINRKLIQQQLAWLGYRCILAENGVQALTLLAEYRPALLLTDCHMPEMDGYTLATQIRHHEQQYAQQPLPIIAFTASALPSEAEKCLSLGMNDLLLKPVELAGLQAMLRKWLPD</sequence>
<feature type="domain" description="Response regulatory" evidence="17">
    <location>
        <begin position="512"/>
        <end position="631"/>
    </location>
</feature>
<evidence type="ECO:0000259" key="17">
    <source>
        <dbReference type="PROSITE" id="PS50110"/>
    </source>
</evidence>
<keyword evidence="19" id="KW-1185">Reference proteome</keyword>
<dbReference type="SUPFAM" id="SSF55874">
    <property type="entry name" value="ATPase domain of HSP90 chaperone/DNA topoisomerase II/histidine kinase"/>
    <property type="match status" value="1"/>
</dbReference>
<dbReference type="Pfam" id="PF13675">
    <property type="entry name" value="PilJ"/>
    <property type="match status" value="1"/>
</dbReference>
<evidence type="ECO:0000256" key="5">
    <source>
        <dbReference type="ARBA" id="ARBA00022679"/>
    </source>
</evidence>
<keyword evidence="11" id="KW-0902">Two-component regulatory system</keyword>
<keyword evidence="10 15" id="KW-1133">Transmembrane helix</keyword>
<feature type="transmembrane region" description="Helical" evidence="15">
    <location>
        <begin position="192"/>
        <end position="213"/>
    </location>
</feature>
<evidence type="ECO:0000256" key="15">
    <source>
        <dbReference type="SAM" id="Phobius"/>
    </source>
</evidence>
<dbReference type="FunFam" id="3.30.565.10:FF:000010">
    <property type="entry name" value="Sensor histidine kinase RcsC"/>
    <property type="match status" value="1"/>
</dbReference>
<keyword evidence="12 15" id="KW-0472">Membrane</keyword>
<name>A0A2T5J046_9GAMM</name>
<dbReference type="CDD" id="cd17546">
    <property type="entry name" value="REC_hyHK_CKI1_RcsC-like"/>
    <property type="match status" value="1"/>
</dbReference>